<comment type="caution">
    <text evidence="3">The sequence shown here is derived from an EMBL/GenBank/DDBJ whole genome shotgun (WGS) entry which is preliminary data.</text>
</comment>
<dbReference type="Proteomes" id="UP000274211">
    <property type="component" value="Unassembled WGS sequence"/>
</dbReference>
<keyword evidence="1" id="KW-1133">Transmembrane helix</keyword>
<evidence type="ECO:0000256" key="1">
    <source>
        <dbReference type="SAM" id="Phobius"/>
    </source>
</evidence>
<keyword evidence="1" id="KW-0472">Membrane</keyword>
<accession>A0ABX9VRG5</accession>
<reference evidence="3 4" key="1">
    <citation type="journal article" date="2019" name="J. Oral Microbiol.">
        <title>Role of OmpA1 and OmpA2 in Aggregatibacter actinomycetemcomitans and Aggregatibacter aphrophilus serum resistance.</title>
        <authorList>
            <person name="Lindholm M."/>
            <person name="Min Aung K."/>
            <person name="Nyunt Wai S."/>
            <person name="Oscarsson J."/>
        </authorList>
    </citation>
    <scope>NUCLEOTIDE SEQUENCE [LARGE SCALE GENOMIC DNA]</scope>
    <source>
        <strain evidence="3 4">HK83</strain>
    </source>
</reference>
<feature type="transmembrane region" description="Helical" evidence="1">
    <location>
        <begin position="6"/>
        <end position="28"/>
    </location>
</feature>
<dbReference type="Pfam" id="PF10675">
    <property type="entry name" value="DUF2489"/>
    <property type="match status" value="1"/>
</dbReference>
<evidence type="ECO:0000259" key="2">
    <source>
        <dbReference type="Pfam" id="PF10675"/>
    </source>
</evidence>
<gene>
    <name evidence="3" type="ORF">DOL88_10910</name>
</gene>
<keyword evidence="4" id="KW-1185">Reference proteome</keyword>
<dbReference type="EMBL" id="QMGS01000117">
    <property type="protein sequence ID" value="RMW78128.1"/>
    <property type="molecule type" value="Genomic_DNA"/>
</dbReference>
<proteinExistence type="predicted"/>
<evidence type="ECO:0000313" key="3">
    <source>
        <dbReference type="EMBL" id="RMW78128.1"/>
    </source>
</evidence>
<protein>
    <submittedName>
        <fullName evidence="3">DUF2489 domain-containing protein</fullName>
    </submittedName>
</protein>
<sequence>MWKTILFIAAVCIIVGMVGYAAYLLLALQKQKKALQQARRNRINRIKESIEIIAKAMLNGDCNFSEGVLRLKMLLEPVGMSIKNYVTMLQLYEVVEDMPTHEARKSLKKNERMRLDLCRESAEAELEKSIKLELRQLLADIEKL</sequence>
<name>A0ABX9VRG5_AGGAP</name>
<feature type="domain" description="DUF2489" evidence="2">
    <location>
        <begin position="14"/>
        <end position="137"/>
    </location>
</feature>
<organism evidence="3 4">
    <name type="scientific">Aggregatibacter aphrophilus</name>
    <name type="common">Haemophilus aphrophilus</name>
    <dbReference type="NCBI Taxonomy" id="732"/>
    <lineage>
        <taxon>Bacteria</taxon>
        <taxon>Pseudomonadati</taxon>
        <taxon>Pseudomonadota</taxon>
        <taxon>Gammaproteobacteria</taxon>
        <taxon>Pasteurellales</taxon>
        <taxon>Pasteurellaceae</taxon>
        <taxon>Aggregatibacter</taxon>
    </lineage>
</organism>
<dbReference type="InterPro" id="IPR019617">
    <property type="entry name" value="DUF2489"/>
</dbReference>
<evidence type="ECO:0000313" key="4">
    <source>
        <dbReference type="Proteomes" id="UP000274211"/>
    </source>
</evidence>
<keyword evidence="1" id="KW-0812">Transmembrane</keyword>
<dbReference type="RefSeq" id="WP_050693197.1">
    <property type="nucleotide sequence ID" value="NZ_CP012067.1"/>
</dbReference>